<dbReference type="SUPFAM" id="SSF47413">
    <property type="entry name" value="lambda repressor-like DNA-binding domains"/>
    <property type="match status" value="1"/>
</dbReference>
<evidence type="ECO:0000256" key="3">
    <source>
        <dbReference type="ARBA" id="ARBA00023163"/>
    </source>
</evidence>
<evidence type="ECO:0000313" key="6">
    <source>
        <dbReference type="Proteomes" id="UP000276417"/>
    </source>
</evidence>
<evidence type="ECO:0000256" key="1">
    <source>
        <dbReference type="ARBA" id="ARBA00023015"/>
    </source>
</evidence>
<proteinExistence type="predicted"/>
<dbReference type="NCBIfam" id="NF041265">
    <property type="entry name" value="NadS"/>
    <property type="match status" value="1"/>
</dbReference>
<dbReference type="Proteomes" id="UP000276417">
    <property type="component" value="Chromosome 1"/>
</dbReference>
<reference evidence="5 6" key="1">
    <citation type="submission" date="2018-11" db="EMBL/GenBank/DDBJ databases">
        <title>Deinococcus shelandsis sp. nov., isolated from South Shetland Islands soil of Antarctica.</title>
        <authorList>
            <person name="Tian J."/>
        </authorList>
    </citation>
    <scope>NUCLEOTIDE SEQUENCE [LARGE SCALE GENOMIC DNA]</scope>
    <source>
        <strain evidence="5 6">S14-83T</strain>
    </source>
</reference>
<protein>
    <submittedName>
        <fullName evidence="5">Helix-turn-helix domain-containing protein</fullName>
    </submittedName>
</protein>
<keyword evidence="6" id="KW-1185">Reference proteome</keyword>
<dbReference type="InterPro" id="IPR052359">
    <property type="entry name" value="HTH-type_reg/antitoxin"/>
</dbReference>
<dbReference type="InterPro" id="IPR010982">
    <property type="entry name" value="Lambda_DNA-bd_dom_sf"/>
</dbReference>
<keyword evidence="1" id="KW-0805">Transcription regulation</keyword>
<evidence type="ECO:0000313" key="5">
    <source>
        <dbReference type="EMBL" id="AZI41407.1"/>
    </source>
</evidence>
<dbReference type="PROSITE" id="PS50943">
    <property type="entry name" value="HTH_CROC1"/>
    <property type="match status" value="1"/>
</dbReference>
<dbReference type="InterPro" id="IPR001387">
    <property type="entry name" value="Cro/C1-type_HTH"/>
</dbReference>
<keyword evidence="3" id="KW-0804">Transcription</keyword>
<dbReference type="PANTHER" id="PTHR36511">
    <property type="entry name" value="MERR FAMILY BACTERIAL REGULATORY PROTEIN"/>
    <property type="match status" value="1"/>
</dbReference>
<dbReference type="InterPro" id="IPR032758">
    <property type="entry name" value="MqsA/HigA-2"/>
</dbReference>
<dbReference type="PANTHER" id="PTHR36511:SF4">
    <property type="entry name" value="ANTITOXIN MQSA"/>
    <property type="match status" value="1"/>
</dbReference>
<dbReference type="OrthoDB" id="162880at2"/>
<keyword evidence="2" id="KW-0238">DNA-binding</keyword>
<name>A0A3G8YB26_9DEIO</name>
<gene>
    <name evidence="5" type="ORF">EHF33_00440</name>
</gene>
<dbReference type="KEGG" id="dph:EHF33_00440"/>
<accession>A0A3G8YB26</accession>
<organism evidence="5 6">
    <name type="scientific">Deinococcus psychrotolerans</name>
    <dbReference type="NCBI Taxonomy" id="2489213"/>
    <lineage>
        <taxon>Bacteria</taxon>
        <taxon>Thermotogati</taxon>
        <taxon>Deinococcota</taxon>
        <taxon>Deinococci</taxon>
        <taxon>Deinococcales</taxon>
        <taxon>Deinococcaceae</taxon>
        <taxon>Deinococcus</taxon>
    </lineage>
</organism>
<feature type="domain" description="HTH cro/C1-type" evidence="4">
    <location>
        <begin position="37"/>
        <end position="72"/>
    </location>
</feature>
<dbReference type="Pfam" id="PF15731">
    <property type="entry name" value="MqsA_antitoxin"/>
    <property type="match status" value="1"/>
</dbReference>
<evidence type="ECO:0000259" key="4">
    <source>
        <dbReference type="PROSITE" id="PS50943"/>
    </source>
</evidence>
<dbReference type="AlphaFoldDB" id="A0A3G8YB26"/>
<dbReference type="CDD" id="cd00093">
    <property type="entry name" value="HTH_XRE"/>
    <property type="match status" value="1"/>
</dbReference>
<sequence>MNDELFNELVASVEEGGAILRGEQTASRTFEFQPVNVTRIRERLSLSQPRFAALLGISTATLRNWEQGRRTPEGPARVLLSVVDKYPEVLRDLNLGGG</sequence>
<dbReference type="Gene3D" id="1.10.260.40">
    <property type="entry name" value="lambda repressor-like DNA-binding domains"/>
    <property type="match status" value="1"/>
</dbReference>
<evidence type="ECO:0000256" key="2">
    <source>
        <dbReference type="ARBA" id="ARBA00023125"/>
    </source>
</evidence>
<dbReference type="InterPro" id="IPR047761">
    <property type="entry name" value="NadS-like"/>
</dbReference>
<dbReference type="RefSeq" id="WP_124867121.1">
    <property type="nucleotide sequence ID" value="NZ_CP034183.1"/>
</dbReference>
<dbReference type="EMBL" id="CP034183">
    <property type="protein sequence ID" value="AZI41407.1"/>
    <property type="molecule type" value="Genomic_DNA"/>
</dbReference>
<dbReference type="GO" id="GO:0003677">
    <property type="term" value="F:DNA binding"/>
    <property type="evidence" value="ECO:0007669"/>
    <property type="project" value="UniProtKB-KW"/>
</dbReference>